<dbReference type="InterPro" id="IPR015797">
    <property type="entry name" value="NUDIX_hydrolase-like_dom_sf"/>
</dbReference>
<dbReference type="HOGENOM" id="CLU_037162_9_3_11"/>
<gene>
    <name evidence="4" type="ordered locus">Krad_2346</name>
</gene>
<protein>
    <submittedName>
        <fullName evidence="4">NUDIX hydrolase</fullName>
    </submittedName>
</protein>
<dbReference type="InterPro" id="IPR020084">
    <property type="entry name" value="NUDIX_hydrolase_CS"/>
</dbReference>
<evidence type="ECO:0000256" key="2">
    <source>
        <dbReference type="ARBA" id="ARBA00022801"/>
    </source>
</evidence>
<dbReference type="EMBL" id="CP000750">
    <property type="protein sequence ID" value="ABS03826.1"/>
    <property type="molecule type" value="Genomic_DNA"/>
</dbReference>
<evidence type="ECO:0000256" key="1">
    <source>
        <dbReference type="ARBA" id="ARBA00001946"/>
    </source>
</evidence>
<feature type="domain" description="Nudix hydrolase" evidence="3">
    <location>
        <begin position="14"/>
        <end position="148"/>
    </location>
</feature>
<dbReference type="AlphaFoldDB" id="A6WAI7"/>
<dbReference type="KEGG" id="kra:Krad_2346"/>
<dbReference type="Proteomes" id="UP000001116">
    <property type="component" value="Chromosome"/>
</dbReference>
<dbReference type="PROSITE" id="PS00893">
    <property type="entry name" value="NUDIX_BOX"/>
    <property type="match status" value="1"/>
</dbReference>
<dbReference type="PANTHER" id="PTHR43046:SF16">
    <property type="entry name" value="ADP-RIBOSE PYROPHOSPHATASE YJHB-RELATED"/>
    <property type="match status" value="1"/>
</dbReference>
<dbReference type="Pfam" id="PF00293">
    <property type="entry name" value="NUDIX"/>
    <property type="match status" value="1"/>
</dbReference>
<dbReference type="InterPro" id="IPR000086">
    <property type="entry name" value="NUDIX_hydrolase_dom"/>
</dbReference>
<proteinExistence type="predicted"/>
<organism evidence="4 5">
    <name type="scientific">Kineococcus radiotolerans (strain ATCC BAA-149 / DSM 14245 / SRS30216)</name>
    <dbReference type="NCBI Taxonomy" id="266940"/>
    <lineage>
        <taxon>Bacteria</taxon>
        <taxon>Bacillati</taxon>
        <taxon>Actinomycetota</taxon>
        <taxon>Actinomycetes</taxon>
        <taxon>Kineosporiales</taxon>
        <taxon>Kineosporiaceae</taxon>
        <taxon>Kineococcus</taxon>
    </lineage>
</organism>
<dbReference type="GO" id="GO:0016787">
    <property type="term" value="F:hydrolase activity"/>
    <property type="evidence" value="ECO:0007669"/>
    <property type="project" value="UniProtKB-KW"/>
</dbReference>
<name>A6WAI7_KINRD</name>
<keyword evidence="5" id="KW-1185">Reference proteome</keyword>
<dbReference type="Gene3D" id="3.90.79.10">
    <property type="entry name" value="Nucleoside Triphosphate Pyrophosphohydrolase"/>
    <property type="match status" value="1"/>
</dbReference>
<sequence length="157" mass="17227">MWASRYGPAVPHDRFRLPVAVYGILRVGEQVLMLRRAGTTFRAGQLSLPAGHLEGGEDAVAGLLRELREEVGVEATPTDCRLALVVHSAPEDEDDLEYLHLFFVLEQWSGEPVVGEPDKCSELVWVSPAALPGDVVDYVAEALQAIERGESLLLHGW</sequence>
<dbReference type="PANTHER" id="PTHR43046">
    <property type="entry name" value="GDP-MANNOSE MANNOSYL HYDROLASE"/>
    <property type="match status" value="1"/>
</dbReference>
<dbReference type="CDD" id="cd04683">
    <property type="entry name" value="NUDIX_Hydrolase"/>
    <property type="match status" value="1"/>
</dbReference>
<dbReference type="PROSITE" id="PS51462">
    <property type="entry name" value="NUDIX"/>
    <property type="match status" value="1"/>
</dbReference>
<reference evidence="5" key="1">
    <citation type="journal article" date="2008" name="PLoS ONE">
        <title>Survival in nuclear waste, extreme resistance, and potential applications gleaned from the genome sequence of Kineococcus radiotolerans SRS30216.</title>
        <authorList>
            <person name="Bagwell C.E."/>
            <person name="Bhat S."/>
            <person name="Hawkins G.M."/>
            <person name="Smith B.W."/>
            <person name="Biswas T."/>
            <person name="Hoover T.R."/>
            <person name="Saunders E."/>
            <person name="Han C.S."/>
            <person name="Tsodikov O.V."/>
            <person name="Shimkets L.J."/>
        </authorList>
    </citation>
    <scope>NUCLEOTIDE SEQUENCE [LARGE SCALE GENOMIC DNA]</scope>
    <source>
        <strain evidence="5">ATCC BAA-149 / DSM 14245 / SRS30216</strain>
    </source>
</reference>
<keyword evidence="2 4" id="KW-0378">Hydrolase</keyword>
<dbReference type="SUPFAM" id="SSF55811">
    <property type="entry name" value="Nudix"/>
    <property type="match status" value="1"/>
</dbReference>
<evidence type="ECO:0000313" key="4">
    <source>
        <dbReference type="EMBL" id="ABS03826.1"/>
    </source>
</evidence>
<dbReference type="eggNOG" id="COG1051">
    <property type="taxonomic scope" value="Bacteria"/>
</dbReference>
<evidence type="ECO:0000313" key="5">
    <source>
        <dbReference type="Proteomes" id="UP000001116"/>
    </source>
</evidence>
<dbReference type="STRING" id="266940.Krad_2346"/>
<comment type="cofactor">
    <cofactor evidence="1">
        <name>Mg(2+)</name>
        <dbReference type="ChEBI" id="CHEBI:18420"/>
    </cofactor>
</comment>
<accession>A6WAI7</accession>
<evidence type="ECO:0000259" key="3">
    <source>
        <dbReference type="PROSITE" id="PS51462"/>
    </source>
</evidence>